<protein>
    <submittedName>
        <fullName evidence="4">Erythronolide synthase, modules 5 and 6</fullName>
    </submittedName>
</protein>
<reference evidence="2" key="1">
    <citation type="submission" date="2022-10" db="EMBL/GenBank/DDBJ databases">
        <authorList>
            <person name="Chen Y."/>
            <person name="Dougan E. K."/>
            <person name="Chan C."/>
            <person name="Rhodes N."/>
            <person name="Thang M."/>
        </authorList>
    </citation>
    <scope>NUCLEOTIDE SEQUENCE</scope>
</reference>
<dbReference type="Proteomes" id="UP001152797">
    <property type="component" value="Unassembled WGS sequence"/>
</dbReference>
<dbReference type="PANTHER" id="PTHR34894:SF5">
    <property type="entry name" value="EF-HAND DOMAIN-CONTAINING PROTEIN"/>
    <property type="match status" value="1"/>
</dbReference>
<evidence type="ECO:0000313" key="5">
    <source>
        <dbReference type="Proteomes" id="UP001152797"/>
    </source>
</evidence>
<dbReference type="OrthoDB" id="1927454at2759"/>
<dbReference type="EMBL" id="CAMXCT030003587">
    <property type="protein sequence ID" value="CAL4792560.1"/>
    <property type="molecule type" value="Genomic_DNA"/>
</dbReference>
<evidence type="ECO:0000313" key="4">
    <source>
        <dbReference type="EMBL" id="CAL4792560.1"/>
    </source>
</evidence>
<dbReference type="EMBL" id="CAMXCT010003587">
    <property type="protein sequence ID" value="CAI4005248.1"/>
    <property type="molecule type" value="Genomic_DNA"/>
</dbReference>
<dbReference type="PANTHER" id="PTHR34894">
    <property type="entry name" value="SAM-DEPENDENT METHYLTRANSFERASE RSMI, CONSERVED SITE"/>
    <property type="match status" value="1"/>
</dbReference>
<evidence type="ECO:0000313" key="2">
    <source>
        <dbReference type="EMBL" id="CAI4005248.1"/>
    </source>
</evidence>
<keyword evidence="5" id="KW-1185">Reference proteome</keyword>
<organism evidence="2">
    <name type="scientific">Cladocopium goreaui</name>
    <dbReference type="NCBI Taxonomy" id="2562237"/>
    <lineage>
        <taxon>Eukaryota</taxon>
        <taxon>Sar</taxon>
        <taxon>Alveolata</taxon>
        <taxon>Dinophyceae</taxon>
        <taxon>Suessiales</taxon>
        <taxon>Symbiodiniaceae</taxon>
        <taxon>Cladocopium</taxon>
    </lineage>
</organism>
<gene>
    <name evidence="2" type="ORF">C1SCF055_LOCUS30987</name>
</gene>
<evidence type="ECO:0000313" key="3">
    <source>
        <dbReference type="EMBL" id="CAL1158623.1"/>
    </source>
</evidence>
<proteinExistence type="predicted"/>
<reference evidence="3" key="2">
    <citation type="submission" date="2024-04" db="EMBL/GenBank/DDBJ databases">
        <authorList>
            <person name="Chen Y."/>
            <person name="Shah S."/>
            <person name="Dougan E. K."/>
            <person name="Thang M."/>
            <person name="Chan C."/>
        </authorList>
    </citation>
    <scope>NUCLEOTIDE SEQUENCE [LARGE SCALE GENOMIC DNA]</scope>
</reference>
<dbReference type="EMBL" id="CAMXCT020003587">
    <property type="protein sequence ID" value="CAL1158623.1"/>
    <property type="molecule type" value="Genomic_DNA"/>
</dbReference>
<feature type="coiled-coil region" evidence="1">
    <location>
        <begin position="371"/>
        <end position="405"/>
    </location>
</feature>
<comment type="caution">
    <text evidence="2">The sequence shown here is derived from an EMBL/GenBank/DDBJ whole genome shotgun (WGS) entry which is preliminary data.</text>
</comment>
<dbReference type="AlphaFoldDB" id="A0A9P1GCF6"/>
<sequence>MPEKSKLPKLRPNVNKRAQQIITAHMQLEDQGIGAVSNSSVPVLSKLERTAPRTARTHDVSHLADHRSTLQPQLPASQIKEEDFVYESSFMPLDVTSTYSDEDGLWHTKVFPSDSPSSRTDAVMLDNWISKTLREIQKNLLECQRSRDDFASSVQELVPVLSVALHEIVRQVMHHCVERGVALQKIWRTYVELFERVLDQMQQSLKLHKERTAEVQDELKEANQEVRQLKREHPEQMHNIISELEAKFLQRQKNFERDLAEAEEENLAAKTAIRTQHKELESWYPGFQHYQDSLVKNLLPQTDHGSISSKALLKESVDDAAPEVAMAEDFKRLLAALPPDKRKVIGQDLMGLIDGDEVEKINDAPFNLEEKALEIEEIERLQCELQAQEEQIKDLKTQIARMEAEGLDPAEDQGDCILVIRWWEGQKAMVF</sequence>
<feature type="coiled-coil region" evidence="1">
    <location>
        <begin position="191"/>
        <end position="279"/>
    </location>
</feature>
<evidence type="ECO:0000256" key="1">
    <source>
        <dbReference type="SAM" id="Coils"/>
    </source>
</evidence>
<name>A0A9P1GCF6_9DINO</name>
<keyword evidence="1" id="KW-0175">Coiled coil</keyword>
<accession>A0A9P1GCF6</accession>